<dbReference type="OrthoDB" id="514993at2759"/>
<dbReference type="GeneID" id="68114956"/>
<comment type="caution">
    <text evidence="3">The sequence shown here is derived from an EMBL/GenBank/DDBJ whole genome shotgun (WGS) entry which is preliminary data.</text>
</comment>
<reference evidence="3 4" key="1">
    <citation type="journal article" date="2019" name="Sci. Rep.">
        <title>Nanopore sequencing improves the draft genome of the human pathogenic amoeba Naegleria fowleri.</title>
        <authorList>
            <person name="Liechti N."/>
            <person name="Schurch N."/>
            <person name="Bruggmann R."/>
            <person name="Wittwer M."/>
        </authorList>
    </citation>
    <scope>NUCLEOTIDE SEQUENCE [LARGE SCALE GENOMIC DNA]</scope>
    <source>
        <strain evidence="3 4">ATCC 30894</strain>
    </source>
</reference>
<feature type="compositionally biased region" description="Basic residues" evidence="1">
    <location>
        <begin position="124"/>
        <end position="135"/>
    </location>
</feature>
<name>A0A6A5C075_NAEFO</name>
<feature type="compositionally biased region" description="Polar residues" evidence="1">
    <location>
        <begin position="173"/>
        <end position="187"/>
    </location>
</feature>
<feature type="region of interest" description="Disordered" evidence="1">
    <location>
        <begin position="435"/>
        <end position="458"/>
    </location>
</feature>
<feature type="region of interest" description="Disordered" evidence="1">
    <location>
        <begin position="538"/>
        <end position="574"/>
    </location>
</feature>
<dbReference type="AlphaFoldDB" id="A0A6A5C075"/>
<dbReference type="PROSITE" id="PS51462">
    <property type="entry name" value="NUDIX"/>
    <property type="match status" value="1"/>
</dbReference>
<dbReference type="SUPFAM" id="SSF100966">
    <property type="entry name" value="Translation initiation factor 2 beta, aIF2beta, N-terminal domain"/>
    <property type="match status" value="1"/>
</dbReference>
<dbReference type="Gene3D" id="3.30.30.170">
    <property type="match status" value="1"/>
</dbReference>
<dbReference type="InterPro" id="IPR000086">
    <property type="entry name" value="NUDIX_hydrolase_dom"/>
</dbReference>
<protein>
    <recommendedName>
        <fullName evidence="2">Nudix hydrolase domain-containing protein</fullName>
    </recommendedName>
</protein>
<dbReference type="InterPro" id="IPR015797">
    <property type="entry name" value="NUDIX_hydrolase-like_dom_sf"/>
</dbReference>
<feature type="region of interest" description="Disordered" evidence="1">
    <location>
        <begin position="173"/>
        <end position="207"/>
    </location>
</feature>
<evidence type="ECO:0000313" key="4">
    <source>
        <dbReference type="Proteomes" id="UP000444721"/>
    </source>
</evidence>
<dbReference type="VEuPathDB" id="AmoebaDB:FDP41_007738"/>
<organism evidence="3 4">
    <name type="scientific">Naegleria fowleri</name>
    <name type="common">Brain eating amoeba</name>
    <dbReference type="NCBI Taxonomy" id="5763"/>
    <lineage>
        <taxon>Eukaryota</taxon>
        <taxon>Discoba</taxon>
        <taxon>Heterolobosea</taxon>
        <taxon>Tetramitia</taxon>
        <taxon>Eutetramitia</taxon>
        <taxon>Vahlkampfiidae</taxon>
        <taxon>Naegleria</taxon>
    </lineage>
</organism>
<evidence type="ECO:0000313" key="3">
    <source>
        <dbReference type="EMBL" id="KAF0983823.1"/>
    </source>
</evidence>
<dbReference type="SUPFAM" id="SSF55811">
    <property type="entry name" value="Nudix"/>
    <property type="match status" value="1"/>
</dbReference>
<dbReference type="GO" id="GO:0003743">
    <property type="term" value="F:translation initiation factor activity"/>
    <property type="evidence" value="ECO:0007669"/>
    <property type="project" value="InterPro"/>
</dbReference>
<dbReference type="EMBL" id="VFQX01000004">
    <property type="protein sequence ID" value="KAF0983823.1"/>
    <property type="molecule type" value="Genomic_DNA"/>
</dbReference>
<keyword evidence="4" id="KW-1185">Reference proteome</keyword>
<dbReference type="VEuPathDB" id="AmoebaDB:NF0017030"/>
<feature type="compositionally biased region" description="Low complexity" evidence="1">
    <location>
        <begin position="30"/>
        <end position="46"/>
    </location>
</feature>
<proteinExistence type="predicted"/>
<evidence type="ECO:0000256" key="1">
    <source>
        <dbReference type="SAM" id="MobiDB-lite"/>
    </source>
</evidence>
<dbReference type="VEuPathDB" id="AmoebaDB:NfTy_006200"/>
<feature type="compositionally biased region" description="Low complexity" evidence="1">
    <location>
        <begin position="100"/>
        <end position="123"/>
    </location>
</feature>
<sequence length="794" mass="90774">MNPNNNNTQKKKTQKQPIPFHSQKSKAIHTSITTTTTDQDPSSSSSSDHHVQIHPSLNSKSSSSQKNSPHNSNNQASHQQQEEQQAQLQQHPNHDEEVGSSSSSSSLSSRLNSTLPSNSSGRSSLRRNSKRKKSKNSSSGFGLRCAEEDKNQHHHCSESQQEFQKELFVNNNNDSKQQQGRNSNSGSKPKVGAGGHHHSILSPTHKQLLRRVQTKIETEDYTQDIKYRDLETNEQYDLKLNMKRTVINNMLEIYTEMNRRAQYLMKYIGFEIDKTCFYDTEVKKGYVLHEHIAEVKNELAENHGKRVPKDMFVKYPNDPSRSVSMCDTEGMSKLLDHILHSYISNYMVCPKCKSVKTTNPIVVDNDQQQNILNEFKENYNEELIETQQRQLIERLDDFTFFTIQCRDCGHIEKIENANTSDQFIKQIFQSRQRNMSKSLKHQQHQSNDSNVSHEQSSEFASNADYYPPMYGYPHDQHSHYYYMPSYYPTSNVLPPTPTTDVYRQGYYPQFYPNYYPYPYYIQPMYAITPPYINNNMNSASSEGSSSSLSSSSYRPVSDNGFNGGSSSFDSGGGGSSSAGLEFNPSYKAAGIIPYSLHNGKVYFLLGKENRGGKGDFVSNSGMSPPTTTEKESPYNVAKKILTWSEFGGKREKFDANPFHTASREFFEETRGLFGDIHEKIAPLPGKYYANGKYYVFMIELPFVDLEEDFANSTLVDSNTAKIEKLRLSWIDADDLIHRIYVHSSKYYHENGLLKLSVNGSDKDEFLHPFALALFRFMKTEVLQVMEKAKMNKQR</sequence>
<feature type="compositionally biased region" description="Low complexity" evidence="1">
    <location>
        <begin position="538"/>
        <end position="569"/>
    </location>
</feature>
<accession>A0A6A5C075</accession>
<feature type="compositionally biased region" description="Low complexity" evidence="1">
    <location>
        <begin position="54"/>
        <end position="91"/>
    </location>
</feature>
<feature type="compositionally biased region" description="Polar residues" evidence="1">
    <location>
        <begin position="444"/>
        <end position="458"/>
    </location>
</feature>
<evidence type="ECO:0000259" key="2">
    <source>
        <dbReference type="PROSITE" id="PS51462"/>
    </source>
</evidence>
<dbReference type="InterPro" id="IPR016189">
    <property type="entry name" value="Transl_init_fac_IF2/IF5_N"/>
</dbReference>
<feature type="domain" description="Nudix hydrolase" evidence="2">
    <location>
        <begin position="584"/>
        <end position="752"/>
    </location>
</feature>
<dbReference type="RefSeq" id="XP_044568536.1">
    <property type="nucleotide sequence ID" value="XM_044711515.1"/>
</dbReference>
<gene>
    <name evidence="3" type="ORF">FDP41_007738</name>
</gene>
<feature type="region of interest" description="Disordered" evidence="1">
    <location>
        <begin position="1"/>
        <end position="143"/>
    </location>
</feature>
<dbReference type="Proteomes" id="UP000444721">
    <property type="component" value="Unassembled WGS sequence"/>
</dbReference>